<dbReference type="InterPro" id="IPR003607">
    <property type="entry name" value="HD/PDEase_dom"/>
</dbReference>
<dbReference type="GO" id="GO:0003723">
    <property type="term" value="F:RNA binding"/>
    <property type="evidence" value="ECO:0007669"/>
    <property type="project" value="UniProtKB-UniRule"/>
</dbReference>
<dbReference type="SUPFAM" id="SSF109604">
    <property type="entry name" value="HD-domain/PDEase-like"/>
    <property type="match status" value="1"/>
</dbReference>
<dbReference type="GO" id="GO:0006402">
    <property type="term" value="P:mRNA catabolic process"/>
    <property type="evidence" value="ECO:0007669"/>
    <property type="project" value="UniProtKB-UniRule"/>
</dbReference>
<keyword evidence="5" id="KW-1133">Transmembrane helix</keyword>
<dbReference type="SMART" id="SM00322">
    <property type="entry name" value="KH"/>
    <property type="match status" value="1"/>
</dbReference>
<dbReference type="EC" id="3.1.-.-" evidence="5 6"/>
<reference evidence="9 10" key="1">
    <citation type="journal article" date="2016" name="Nat. Commun.">
        <title>Thousands of microbial genomes shed light on interconnected biogeochemical processes in an aquifer system.</title>
        <authorList>
            <person name="Anantharaman K."/>
            <person name="Brown C.T."/>
            <person name="Hug L.A."/>
            <person name="Sharon I."/>
            <person name="Castelle C.J."/>
            <person name="Probst A.J."/>
            <person name="Thomas B.C."/>
            <person name="Singh A."/>
            <person name="Wilkins M.J."/>
            <person name="Karaoz U."/>
            <person name="Brodie E.L."/>
            <person name="Williams K.H."/>
            <person name="Hubbard S.S."/>
            <person name="Banfield J.F."/>
        </authorList>
    </citation>
    <scope>NUCLEOTIDE SEQUENCE [LARGE SCALE GENOMIC DNA]</scope>
</reference>
<dbReference type="PANTHER" id="PTHR12826">
    <property type="entry name" value="RIBONUCLEASE Y"/>
    <property type="match status" value="1"/>
</dbReference>
<dbReference type="InterPro" id="IPR006675">
    <property type="entry name" value="HDIG_dom"/>
</dbReference>
<dbReference type="Pfam" id="PF00013">
    <property type="entry name" value="KH_1"/>
    <property type="match status" value="1"/>
</dbReference>
<protein>
    <recommendedName>
        <fullName evidence="5 6">Ribonuclease Y</fullName>
        <shortName evidence="5">RNase Y</shortName>
        <ecNumber evidence="5 6">3.1.-.-</ecNumber>
    </recommendedName>
</protein>
<dbReference type="InterPro" id="IPR022711">
    <property type="entry name" value="RNase_Y_N"/>
</dbReference>
<dbReference type="PROSITE" id="PS50084">
    <property type="entry name" value="KH_TYPE_1"/>
    <property type="match status" value="1"/>
</dbReference>
<evidence type="ECO:0000313" key="9">
    <source>
        <dbReference type="EMBL" id="OGZ43409.1"/>
    </source>
</evidence>
<dbReference type="SMART" id="SM00471">
    <property type="entry name" value="HDc"/>
    <property type="match status" value="1"/>
</dbReference>
<dbReference type="AlphaFoldDB" id="A0A1G2FZB1"/>
<keyword evidence="5" id="KW-1003">Cell membrane</keyword>
<dbReference type="GO" id="GO:0016787">
    <property type="term" value="F:hydrolase activity"/>
    <property type="evidence" value="ECO:0007669"/>
    <property type="project" value="UniProtKB-KW"/>
</dbReference>
<comment type="similarity">
    <text evidence="5">Belongs to the RNase Y family.</text>
</comment>
<dbReference type="InterPro" id="IPR036612">
    <property type="entry name" value="KH_dom_type_1_sf"/>
</dbReference>
<evidence type="ECO:0000313" key="10">
    <source>
        <dbReference type="Proteomes" id="UP000176700"/>
    </source>
</evidence>
<keyword evidence="7" id="KW-0175">Coiled coil</keyword>
<comment type="subcellular location">
    <subcellularLocation>
        <location evidence="5">Cell membrane</location>
        <topology evidence="5">Single-pass membrane protein</topology>
    </subcellularLocation>
</comment>
<dbReference type="SUPFAM" id="SSF54791">
    <property type="entry name" value="Eukaryotic type KH-domain (KH-domain type I)"/>
    <property type="match status" value="1"/>
</dbReference>
<evidence type="ECO:0000256" key="1">
    <source>
        <dbReference type="ARBA" id="ARBA00022722"/>
    </source>
</evidence>
<keyword evidence="5" id="KW-0812">Transmembrane</keyword>
<dbReference type="CDD" id="cd22431">
    <property type="entry name" value="KH-I_RNaseY"/>
    <property type="match status" value="1"/>
</dbReference>
<proteinExistence type="inferred from homology"/>
<evidence type="ECO:0000256" key="3">
    <source>
        <dbReference type="ARBA" id="ARBA00022801"/>
    </source>
</evidence>
<keyword evidence="4 5" id="KW-0694">RNA-binding</keyword>
<dbReference type="Gene3D" id="1.10.3210.10">
    <property type="entry name" value="Hypothetical protein af1432"/>
    <property type="match status" value="1"/>
</dbReference>
<dbReference type="GO" id="GO:0005886">
    <property type="term" value="C:plasma membrane"/>
    <property type="evidence" value="ECO:0007669"/>
    <property type="project" value="UniProtKB-SubCell"/>
</dbReference>
<dbReference type="CDD" id="cd00077">
    <property type="entry name" value="HDc"/>
    <property type="match status" value="1"/>
</dbReference>
<comment type="function">
    <text evidence="5">Endoribonuclease that initiates mRNA decay.</text>
</comment>
<dbReference type="NCBIfam" id="TIGR03319">
    <property type="entry name" value="RNase_Y"/>
    <property type="match status" value="1"/>
</dbReference>
<dbReference type="InterPro" id="IPR017705">
    <property type="entry name" value="Ribonuclease_Y"/>
</dbReference>
<dbReference type="Pfam" id="PF01966">
    <property type="entry name" value="HD"/>
    <property type="match status" value="1"/>
</dbReference>
<keyword evidence="5" id="KW-0472">Membrane</keyword>
<dbReference type="NCBIfam" id="TIGR00277">
    <property type="entry name" value="HDIG"/>
    <property type="match status" value="1"/>
</dbReference>
<dbReference type="PANTHER" id="PTHR12826:SF15">
    <property type="entry name" value="RIBONUCLEASE Y"/>
    <property type="match status" value="1"/>
</dbReference>
<dbReference type="GO" id="GO:0004521">
    <property type="term" value="F:RNA endonuclease activity"/>
    <property type="evidence" value="ECO:0007669"/>
    <property type="project" value="UniProtKB-UniRule"/>
</dbReference>
<keyword evidence="1 5" id="KW-0540">Nuclease</keyword>
<keyword evidence="3 5" id="KW-0378">Hydrolase</keyword>
<evidence type="ECO:0000256" key="2">
    <source>
        <dbReference type="ARBA" id="ARBA00022759"/>
    </source>
</evidence>
<accession>A0A1G2FZB1</accession>
<gene>
    <name evidence="5" type="primary">rny</name>
    <name evidence="9" type="ORF">A2W41_04055</name>
</gene>
<comment type="caution">
    <text evidence="9">The sequence shown here is derived from an EMBL/GenBank/DDBJ whole genome shotgun (WGS) entry which is preliminary data.</text>
</comment>
<name>A0A1G2FZB1_9BACT</name>
<sequence>MNILTQPLVLGVGFLVIGIGMGYIIRQLITQQRRGSLELEIKKLHLNAKAQAQEVILKSKEKASEIIEEAKHEAKDKELEFQRTSERLSRREEHLDKKTEEFEHEKKTLNENVEKLKKFENKLREKEKEQLTELEKVSRLSAEDAKKELVERVEKEIESDLAERIRKLEIQGEERFERKAKDILASVIQRLATSTAAEVTTTTVSIPSDDIKGKIIGKEGRNIRSLERAAGVEIIVDETPGSIMISSFDPVRRQIAKNALEELIIDGRIHPARIEEVVEKTKGTIEKTMKDAAEAASYEVGVFDLEPRLLQLLGRLHFRTSYGQNVLQHSVEMAHISGMLASELGGNVAVSKKGALLHDIGKAVDHEVQGTHVEIGRRILQKFGEDEAIIKAMQSHHEEYPYETLESVIVQTADAISASRPGARRDTLENYLKRLEDLEGIANSFEGVQKSYAIQAGRELRVFVTPDQITDAAAKKLARSIAENIERELRYPGEIKVVVIRENRAIEYAK</sequence>
<evidence type="ECO:0000256" key="5">
    <source>
        <dbReference type="HAMAP-Rule" id="MF_00335"/>
    </source>
</evidence>
<dbReference type="Proteomes" id="UP000176700">
    <property type="component" value="Unassembled WGS sequence"/>
</dbReference>
<feature type="domain" description="HD" evidence="8">
    <location>
        <begin position="326"/>
        <end position="419"/>
    </location>
</feature>
<dbReference type="PROSITE" id="PS51831">
    <property type="entry name" value="HD"/>
    <property type="match status" value="1"/>
</dbReference>
<evidence type="ECO:0000256" key="4">
    <source>
        <dbReference type="ARBA" id="ARBA00022884"/>
    </source>
</evidence>
<evidence type="ECO:0000256" key="6">
    <source>
        <dbReference type="NCBIfam" id="TIGR03319"/>
    </source>
</evidence>
<dbReference type="Pfam" id="PF12072">
    <property type="entry name" value="RNase_Y_N"/>
    <property type="match status" value="1"/>
</dbReference>
<organism evidence="9 10">
    <name type="scientific">Candidatus Ryanbacteria bacterium RIFCSPHIGHO2_01_45_13</name>
    <dbReference type="NCBI Taxonomy" id="1802112"/>
    <lineage>
        <taxon>Bacteria</taxon>
        <taxon>Candidatus Ryaniibacteriota</taxon>
    </lineage>
</organism>
<evidence type="ECO:0000256" key="7">
    <source>
        <dbReference type="SAM" id="Coils"/>
    </source>
</evidence>
<dbReference type="Gene3D" id="3.30.310.210">
    <property type="match status" value="1"/>
</dbReference>
<dbReference type="EMBL" id="MHNI01000007">
    <property type="protein sequence ID" value="OGZ43409.1"/>
    <property type="molecule type" value="Genomic_DNA"/>
</dbReference>
<evidence type="ECO:0000259" key="8">
    <source>
        <dbReference type="PROSITE" id="PS51831"/>
    </source>
</evidence>
<dbReference type="HAMAP" id="MF_00335">
    <property type="entry name" value="RNase_Y"/>
    <property type="match status" value="1"/>
</dbReference>
<dbReference type="InterPro" id="IPR004088">
    <property type="entry name" value="KH_dom_type_1"/>
</dbReference>
<dbReference type="InterPro" id="IPR004087">
    <property type="entry name" value="KH_dom"/>
</dbReference>
<dbReference type="InterPro" id="IPR006674">
    <property type="entry name" value="HD_domain"/>
</dbReference>
<feature type="coiled-coil region" evidence="7">
    <location>
        <begin position="57"/>
        <end position="137"/>
    </location>
</feature>
<keyword evidence="2 5" id="KW-0255">Endonuclease</keyword>
<feature type="transmembrane region" description="Helical" evidence="5">
    <location>
        <begin position="6"/>
        <end position="25"/>
    </location>
</feature>